<keyword evidence="3" id="KW-1185">Reference proteome</keyword>
<dbReference type="InterPro" id="IPR036116">
    <property type="entry name" value="FN3_sf"/>
</dbReference>
<organism evidence="2 3">
    <name type="scientific">Plakobranchus ocellatus</name>
    <dbReference type="NCBI Taxonomy" id="259542"/>
    <lineage>
        <taxon>Eukaryota</taxon>
        <taxon>Metazoa</taxon>
        <taxon>Spiralia</taxon>
        <taxon>Lophotrochozoa</taxon>
        <taxon>Mollusca</taxon>
        <taxon>Gastropoda</taxon>
        <taxon>Heterobranchia</taxon>
        <taxon>Euthyneura</taxon>
        <taxon>Panpulmonata</taxon>
        <taxon>Sacoglossa</taxon>
        <taxon>Placobranchoidea</taxon>
        <taxon>Plakobranchidae</taxon>
        <taxon>Plakobranchus</taxon>
    </lineage>
</organism>
<feature type="domain" description="Fibronectin type-III" evidence="1">
    <location>
        <begin position="64"/>
        <end position="164"/>
    </location>
</feature>
<dbReference type="PROSITE" id="PS50853">
    <property type="entry name" value="FN3"/>
    <property type="match status" value="1"/>
</dbReference>
<reference evidence="2 3" key="1">
    <citation type="journal article" date="2021" name="Elife">
        <title>Chloroplast acquisition without the gene transfer in kleptoplastic sea slugs, Plakobranchus ocellatus.</title>
        <authorList>
            <person name="Maeda T."/>
            <person name="Takahashi S."/>
            <person name="Yoshida T."/>
            <person name="Shimamura S."/>
            <person name="Takaki Y."/>
            <person name="Nagai Y."/>
            <person name="Toyoda A."/>
            <person name="Suzuki Y."/>
            <person name="Arimoto A."/>
            <person name="Ishii H."/>
            <person name="Satoh N."/>
            <person name="Nishiyama T."/>
            <person name="Hasebe M."/>
            <person name="Maruyama T."/>
            <person name="Minagawa J."/>
            <person name="Obokata J."/>
            <person name="Shigenobu S."/>
        </authorList>
    </citation>
    <scope>NUCLEOTIDE SEQUENCE [LARGE SCALE GENOMIC DNA]</scope>
</reference>
<evidence type="ECO:0000259" key="1">
    <source>
        <dbReference type="PROSITE" id="PS50853"/>
    </source>
</evidence>
<accession>A0AAV4AD30</accession>
<evidence type="ECO:0000313" key="3">
    <source>
        <dbReference type="Proteomes" id="UP000735302"/>
    </source>
</evidence>
<gene>
    <name evidence="2" type="ORF">PoB_003554600</name>
</gene>
<proteinExistence type="predicted"/>
<sequence length="171" mass="19580">MQPFGTQSQVCRRYNATQKRSDELNKKGFVIDQNITTLAAYVNYTVKVEAINEVGYGEPYEIIAQTDIGVAKEVVNITLNDLDVTWIPGEKTGPTRYEVVVREEDYRNRGSYNEILRENVIGYNNTTLRLRKVFAYWNYNISIQAHTDKGALSPIALNVKTPPKGKMEFFF</sequence>
<dbReference type="SUPFAM" id="SSF49265">
    <property type="entry name" value="Fibronectin type III"/>
    <property type="match status" value="1"/>
</dbReference>
<dbReference type="Proteomes" id="UP000735302">
    <property type="component" value="Unassembled WGS sequence"/>
</dbReference>
<dbReference type="Gene3D" id="2.60.40.10">
    <property type="entry name" value="Immunoglobulins"/>
    <property type="match status" value="1"/>
</dbReference>
<dbReference type="AlphaFoldDB" id="A0AAV4AD30"/>
<name>A0AAV4AD30_9GAST</name>
<dbReference type="EMBL" id="BLXT01004058">
    <property type="protein sequence ID" value="GFO09041.1"/>
    <property type="molecule type" value="Genomic_DNA"/>
</dbReference>
<dbReference type="InterPro" id="IPR003961">
    <property type="entry name" value="FN3_dom"/>
</dbReference>
<dbReference type="InterPro" id="IPR013783">
    <property type="entry name" value="Ig-like_fold"/>
</dbReference>
<comment type="caution">
    <text evidence="2">The sequence shown here is derived from an EMBL/GenBank/DDBJ whole genome shotgun (WGS) entry which is preliminary data.</text>
</comment>
<protein>
    <recommendedName>
        <fullName evidence="1">Fibronectin type-III domain-containing protein</fullName>
    </recommendedName>
</protein>
<evidence type="ECO:0000313" key="2">
    <source>
        <dbReference type="EMBL" id="GFO09041.1"/>
    </source>
</evidence>